<evidence type="ECO:0000256" key="6">
    <source>
        <dbReference type="SAM" id="Phobius"/>
    </source>
</evidence>
<dbReference type="Proteomes" id="UP001275440">
    <property type="component" value="Unassembled WGS sequence"/>
</dbReference>
<keyword evidence="2" id="KW-1003">Cell membrane</keyword>
<organism evidence="7 8">
    <name type="scientific">Rhodococcus zopfii</name>
    <dbReference type="NCBI Taxonomy" id="43772"/>
    <lineage>
        <taxon>Bacteria</taxon>
        <taxon>Bacillati</taxon>
        <taxon>Actinomycetota</taxon>
        <taxon>Actinomycetes</taxon>
        <taxon>Mycobacteriales</taxon>
        <taxon>Nocardiaceae</taxon>
        <taxon>Rhodococcus</taxon>
    </lineage>
</organism>
<dbReference type="Pfam" id="PF03706">
    <property type="entry name" value="LPG_synthase_TM"/>
    <property type="match status" value="1"/>
</dbReference>
<accession>A0ABU3WUQ2</accession>
<comment type="subcellular location">
    <subcellularLocation>
        <location evidence="1">Cell membrane</location>
        <topology evidence="1">Multi-pass membrane protein</topology>
    </subcellularLocation>
</comment>
<evidence type="ECO:0000313" key="8">
    <source>
        <dbReference type="Proteomes" id="UP001275440"/>
    </source>
</evidence>
<evidence type="ECO:0000256" key="3">
    <source>
        <dbReference type="ARBA" id="ARBA00022692"/>
    </source>
</evidence>
<keyword evidence="5 6" id="KW-0472">Membrane</keyword>
<reference evidence="7 8" key="1">
    <citation type="submission" date="2019-10" db="EMBL/GenBank/DDBJ databases">
        <title>Draft Genome Assembly of Rhodococcus zopfii DSM44189.</title>
        <authorList>
            <person name="Sutton J.M."/>
            <person name="Akob D.M."/>
            <person name="Bushman T.J."/>
        </authorList>
    </citation>
    <scope>NUCLEOTIDE SEQUENCE [LARGE SCALE GENOMIC DNA]</scope>
    <source>
        <strain evidence="7 8">DSM 44189</strain>
    </source>
</reference>
<keyword evidence="8" id="KW-1185">Reference proteome</keyword>
<dbReference type="EMBL" id="WBMO01000005">
    <property type="protein sequence ID" value="MDV2477732.1"/>
    <property type="molecule type" value="Genomic_DNA"/>
</dbReference>
<evidence type="ECO:0000256" key="5">
    <source>
        <dbReference type="ARBA" id="ARBA00023136"/>
    </source>
</evidence>
<protein>
    <submittedName>
        <fullName evidence="7">UPF0104 family protein</fullName>
    </submittedName>
</protein>
<gene>
    <name evidence="7" type="ORF">F8M49_24370</name>
</gene>
<name>A0ABU3WUQ2_9NOCA</name>
<keyword evidence="4 6" id="KW-1133">Transmembrane helix</keyword>
<evidence type="ECO:0000256" key="1">
    <source>
        <dbReference type="ARBA" id="ARBA00004651"/>
    </source>
</evidence>
<sequence length="349" mass="36274">MPRIATTAAQTRRRSTVRSVLRHPATRTLPTLAVVVAAVWILRGQLPALSTIRDAVLAAQLQWVIGAFAVQMVAMHMLARLQNVVVAAFGGEMSRRRSELVTYASTAVTQGLPAGGAFAAGYNYRWLTVAGLTPGNAVVALTLSTGVSMLALGVVYSATISPQVAGWMADDVHNIVLAACVAAGIAAVVGALEVARRRVPDPSVETPPGAGWKVKLTLALAEIVRLPRVVWHRVFALTTAKWAFDLLCLIAACLAVGIEVGVASLATLHVATQVARQIPLTPGGIGIVEAGLVAGLVALGFDAGAAAAAVAIYRMCTYWFPLVAGAGSIPLLRHVARREADPAHEAAAA</sequence>
<evidence type="ECO:0000256" key="4">
    <source>
        <dbReference type="ARBA" id="ARBA00022989"/>
    </source>
</evidence>
<dbReference type="PANTHER" id="PTHR39087">
    <property type="entry name" value="UPF0104 MEMBRANE PROTEIN MJ1595"/>
    <property type="match status" value="1"/>
</dbReference>
<keyword evidence="3 6" id="KW-0812">Transmembrane</keyword>
<comment type="caution">
    <text evidence="7">The sequence shown here is derived from an EMBL/GenBank/DDBJ whole genome shotgun (WGS) entry which is preliminary data.</text>
</comment>
<evidence type="ECO:0000256" key="2">
    <source>
        <dbReference type="ARBA" id="ARBA00022475"/>
    </source>
</evidence>
<feature type="transmembrane region" description="Helical" evidence="6">
    <location>
        <begin position="61"/>
        <end position="79"/>
    </location>
</feature>
<proteinExistence type="predicted"/>
<evidence type="ECO:0000313" key="7">
    <source>
        <dbReference type="EMBL" id="MDV2477732.1"/>
    </source>
</evidence>
<feature type="transmembrane region" description="Helical" evidence="6">
    <location>
        <begin position="100"/>
        <end position="122"/>
    </location>
</feature>
<dbReference type="PANTHER" id="PTHR39087:SF2">
    <property type="entry name" value="UPF0104 MEMBRANE PROTEIN MJ1595"/>
    <property type="match status" value="1"/>
</dbReference>
<feature type="transmembrane region" description="Helical" evidence="6">
    <location>
        <begin position="20"/>
        <end position="41"/>
    </location>
</feature>
<feature type="transmembrane region" description="Helical" evidence="6">
    <location>
        <begin position="137"/>
        <end position="160"/>
    </location>
</feature>
<dbReference type="NCBIfam" id="TIGR00374">
    <property type="entry name" value="flippase-like domain"/>
    <property type="match status" value="1"/>
</dbReference>
<feature type="transmembrane region" description="Helical" evidence="6">
    <location>
        <begin position="172"/>
        <end position="192"/>
    </location>
</feature>
<feature type="transmembrane region" description="Helical" evidence="6">
    <location>
        <begin position="243"/>
        <end position="270"/>
    </location>
</feature>
<dbReference type="InterPro" id="IPR022791">
    <property type="entry name" value="L-PG_synthase/AglD"/>
</dbReference>